<dbReference type="OrthoDB" id="5391496at2759"/>
<name>A0A2T3AZM8_AMORE</name>
<evidence type="ECO:0000256" key="1">
    <source>
        <dbReference type="SAM" id="MobiDB-lite"/>
    </source>
</evidence>
<sequence>MASIPIALPPALPSELLSYVLSHQAYPTTLIICQPRATFLSSLLECINNTPAPPPPQTREADDTSASPSSPAHPANNPQEPPERHPLLIPTLHQVATSRYINLVFIPTVTHLRAYLAVFPPRDTREPPEQRFDKPGKNKPLVVVYGLVGLHRDTSEWSAQGLGSSLAGLVEAGWRAGRRVVVIEERKVESSGYEEGEGDSGGGGETRKRAWKVWEEKVPMLNGSVRRAALESEDGGWSGRTVEVGRILGRWFRFGKGDWCDEKG</sequence>
<dbReference type="Proteomes" id="UP000241818">
    <property type="component" value="Unassembled WGS sequence"/>
</dbReference>
<keyword evidence="3" id="KW-1185">Reference proteome</keyword>
<dbReference type="EMBL" id="KZ679012">
    <property type="protein sequence ID" value="PSS16616.1"/>
    <property type="molecule type" value="Genomic_DNA"/>
</dbReference>
<dbReference type="InParanoid" id="A0A2T3AZM8"/>
<dbReference type="GeneID" id="36570764"/>
<protein>
    <submittedName>
        <fullName evidence="2">Uncharacterized protein</fullName>
    </submittedName>
</protein>
<proteinExistence type="predicted"/>
<evidence type="ECO:0000313" key="3">
    <source>
        <dbReference type="Proteomes" id="UP000241818"/>
    </source>
</evidence>
<organism evidence="2 3">
    <name type="scientific">Amorphotheca resinae ATCC 22711</name>
    <dbReference type="NCBI Taxonomy" id="857342"/>
    <lineage>
        <taxon>Eukaryota</taxon>
        <taxon>Fungi</taxon>
        <taxon>Dikarya</taxon>
        <taxon>Ascomycota</taxon>
        <taxon>Pezizomycotina</taxon>
        <taxon>Leotiomycetes</taxon>
        <taxon>Helotiales</taxon>
        <taxon>Amorphothecaceae</taxon>
        <taxon>Amorphotheca</taxon>
    </lineage>
</organism>
<dbReference type="AlphaFoldDB" id="A0A2T3AZM8"/>
<accession>A0A2T3AZM8</accession>
<feature type="compositionally biased region" description="Low complexity" evidence="1">
    <location>
        <begin position="65"/>
        <end position="78"/>
    </location>
</feature>
<evidence type="ECO:0000313" key="2">
    <source>
        <dbReference type="EMBL" id="PSS16616.1"/>
    </source>
</evidence>
<reference evidence="2 3" key="1">
    <citation type="journal article" date="2018" name="New Phytol.">
        <title>Comparative genomics and transcriptomics depict ericoid mycorrhizal fungi as versatile saprotrophs and plant mutualists.</title>
        <authorList>
            <person name="Martino E."/>
            <person name="Morin E."/>
            <person name="Grelet G.A."/>
            <person name="Kuo A."/>
            <person name="Kohler A."/>
            <person name="Daghino S."/>
            <person name="Barry K.W."/>
            <person name="Cichocki N."/>
            <person name="Clum A."/>
            <person name="Dockter R.B."/>
            <person name="Hainaut M."/>
            <person name="Kuo R.C."/>
            <person name="LaButti K."/>
            <person name="Lindahl B.D."/>
            <person name="Lindquist E.A."/>
            <person name="Lipzen A."/>
            <person name="Khouja H.R."/>
            <person name="Magnuson J."/>
            <person name="Murat C."/>
            <person name="Ohm R.A."/>
            <person name="Singer S.W."/>
            <person name="Spatafora J.W."/>
            <person name="Wang M."/>
            <person name="Veneault-Fourrey C."/>
            <person name="Henrissat B."/>
            <person name="Grigoriev I.V."/>
            <person name="Martin F.M."/>
            <person name="Perotto S."/>
        </authorList>
    </citation>
    <scope>NUCLEOTIDE SEQUENCE [LARGE SCALE GENOMIC DNA]</scope>
    <source>
        <strain evidence="2 3">ATCC 22711</strain>
    </source>
</reference>
<dbReference type="RefSeq" id="XP_024720124.1">
    <property type="nucleotide sequence ID" value="XM_024862683.1"/>
</dbReference>
<gene>
    <name evidence="2" type="ORF">M430DRAFT_140822</name>
</gene>
<feature type="region of interest" description="Disordered" evidence="1">
    <location>
        <begin position="50"/>
        <end position="85"/>
    </location>
</feature>